<accession>A0A109BP41</accession>
<dbReference type="STRING" id="121290.APY04_0161"/>
<dbReference type="AlphaFoldDB" id="A0A109BP41"/>
<feature type="region of interest" description="Disordered" evidence="1">
    <location>
        <begin position="720"/>
        <end position="739"/>
    </location>
</feature>
<keyword evidence="3" id="KW-1185">Reference proteome</keyword>
<dbReference type="RefSeq" id="WP_068458972.1">
    <property type="nucleotide sequence ID" value="NZ_LMTR01000012.1"/>
</dbReference>
<comment type="caution">
    <text evidence="2">The sequence shown here is derived from an EMBL/GenBank/DDBJ whole genome shotgun (WGS) entry which is preliminary data.</text>
</comment>
<dbReference type="EMBL" id="LMTR01000012">
    <property type="protein sequence ID" value="KWT72367.1"/>
    <property type="molecule type" value="Genomic_DNA"/>
</dbReference>
<organism evidence="2 3">
    <name type="scientific">Hyphomicrobium sulfonivorans</name>
    <dbReference type="NCBI Taxonomy" id="121290"/>
    <lineage>
        <taxon>Bacteria</taxon>
        <taxon>Pseudomonadati</taxon>
        <taxon>Pseudomonadota</taxon>
        <taxon>Alphaproteobacteria</taxon>
        <taxon>Hyphomicrobiales</taxon>
        <taxon>Hyphomicrobiaceae</taxon>
        <taxon>Hyphomicrobium</taxon>
    </lineage>
</organism>
<proteinExistence type="predicted"/>
<evidence type="ECO:0000313" key="2">
    <source>
        <dbReference type="EMBL" id="KWT72367.1"/>
    </source>
</evidence>
<dbReference type="OrthoDB" id="8433727at2"/>
<evidence type="ECO:0000256" key="1">
    <source>
        <dbReference type="SAM" id="MobiDB-lite"/>
    </source>
</evidence>
<evidence type="ECO:0000313" key="3">
    <source>
        <dbReference type="Proteomes" id="UP000059074"/>
    </source>
</evidence>
<feature type="compositionally biased region" description="Gly residues" evidence="1">
    <location>
        <begin position="720"/>
        <end position="730"/>
    </location>
</feature>
<name>A0A109BP41_HYPSL</name>
<dbReference type="Proteomes" id="UP000059074">
    <property type="component" value="Unassembled WGS sequence"/>
</dbReference>
<feature type="region of interest" description="Disordered" evidence="1">
    <location>
        <begin position="763"/>
        <end position="786"/>
    </location>
</feature>
<sequence>MTKVVTYIEIDVPYCALSYGTSPCVAALGTTGDAKCFNTLRTCQDPANFDNAPVTLRFAMEGCDYLPRDVFALPCVQSVSMSPGVVSLGKNLGERATLTVTLKDFPSSDTGPAGDKYIAERGYDAFKQGTYWGKFRARQPYVRGRALRWVRGTVNGGAFVATETRHYVIDSFDGPRPDGTFALVAKDVLKLASNDRAVAPKLSNGRLGASITNVATSFTLLPVGVGNLEYPTSGWMSLSGKETVAFTRAGDTVTLTARAQWGSTAVAHSAGGRAQVCLHVNGEDPADIIRDLLVDFAGVEPAFIPLDAWKLSTSTYLGNVYTSLICEPTGVETLCSEIIEQAGLVVGWDDVAQQIKLDVLRNVLPTAAKFSERNILPDSLTVREQPDKRLSQVVIYFGMRNPLESLDNPDNYQCTELVAALESEGYYGSSAIHTIYSRWISFPSRAVATRLGSILLARFQNPPRKIGFSVFREGVGISPAPIGGYRVEYAGGQDMFGAREQVPVQVTKLNPKAEAIDVEAEEIIFAGVDPGDVTDRVVILDSDQYDLFLPALHNTNYAPVTPQDVLDGVNLTVLVQAGTTIGGATAGTSGFALRIGATGTDWPPGFPIKLVVAGRLRGRAGNGGNGADASGYNAGAGQAGGSALHTRHPVTVELLASGQIKGGGGGGGGGANLVYIPAYNKYARYAPGGGGGGGGGALSGVGGTRGGGNFPGGNGGAGTVDAGGAGGAPGTGQLSSTGAAVPGSGIAGGAGGAPGQAGTAGGSYTAFGPYPPGNEQRNASAGGAGGAAGRAIDGVSFCTFAINAGQRAGPEVN</sequence>
<reference evidence="2 3" key="1">
    <citation type="submission" date="2015-10" db="EMBL/GenBank/DDBJ databases">
        <title>Transcriptomic analysis of a linuron degrading triple-species bacterial consortium.</title>
        <authorList>
            <person name="Albers P."/>
        </authorList>
    </citation>
    <scope>NUCLEOTIDE SEQUENCE [LARGE SCALE GENOMIC DNA]</scope>
    <source>
        <strain evidence="2 3">WDL6</strain>
    </source>
</reference>
<gene>
    <name evidence="2" type="ORF">APY04_0161</name>
</gene>
<dbReference type="PATRIC" id="fig|121290.4.peg.1538"/>
<protein>
    <submittedName>
        <fullName evidence="2">Uncharacterized protein</fullName>
    </submittedName>
</protein>